<gene>
    <name evidence="1" type="ORF">YBT1518_21550</name>
</gene>
<sequence length="191" mass="21750">MEKTITIDGKQVRLKSTAATVKRYKAQFRRDLFADMFKLGVLSPSNPQEGSLATIDLANADLSKLDFEVVYDLVWLYAKTANPEIAEPITWLDGFDEFPISEIIPEIMDMIQSTMGAKKIKKSNGEQGTFSDEELTTDTFLALCYKAKLTHWDLEVMTIGDCFDYIAEFAEMEKPDKDKTRKANQKDFDTF</sequence>
<proteinExistence type="predicted"/>
<dbReference type="KEGG" id="bthu:YBT1518_21550"/>
<dbReference type="AlphaFoldDB" id="A0A9W3KEN2"/>
<evidence type="ECO:0000313" key="2">
    <source>
        <dbReference type="Proteomes" id="UP000018566"/>
    </source>
</evidence>
<reference evidence="1 2" key="1">
    <citation type="submission" date="2013-05" db="EMBL/GenBank/DDBJ databases">
        <title>Complete genome sequence of Bacillus thuringiensis YBT-1518, a typical strain with high toxicity to nematode.</title>
        <authorList>
            <person name="Wang P."/>
            <person name="Zhang C."/>
            <person name="Guo M."/>
            <person name="Guo S."/>
            <person name="Zhu Y."/>
            <person name="Zheng J."/>
            <person name="Zhu L."/>
            <person name="Ruan L."/>
            <person name="Peng D."/>
            <person name="Sun M."/>
        </authorList>
    </citation>
    <scope>NUCLEOTIDE SEQUENCE [LARGE SCALE GENOMIC DNA]</scope>
    <source>
        <strain evidence="1 2">YBT-1518</strain>
    </source>
</reference>
<dbReference type="EMBL" id="CP005935">
    <property type="protein sequence ID" value="AHA73436.1"/>
    <property type="molecule type" value="Genomic_DNA"/>
</dbReference>
<protein>
    <submittedName>
        <fullName evidence="1">Prophage pi2 protein 40</fullName>
    </submittedName>
</protein>
<evidence type="ECO:0000313" key="1">
    <source>
        <dbReference type="EMBL" id="AHA73436.1"/>
    </source>
</evidence>
<dbReference type="Proteomes" id="UP000018566">
    <property type="component" value="Chromosome"/>
</dbReference>
<name>A0A9W3KEN2_BACTU</name>
<accession>A0A9W3KEN2</accession>
<organism evidence="1 2">
    <name type="scientific">Bacillus thuringiensis YBT-1518</name>
    <dbReference type="NCBI Taxonomy" id="529122"/>
    <lineage>
        <taxon>Bacteria</taxon>
        <taxon>Bacillati</taxon>
        <taxon>Bacillota</taxon>
        <taxon>Bacilli</taxon>
        <taxon>Bacillales</taxon>
        <taxon>Bacillaceae</taxon>
        <taxon>Bacillus</taxon>
        <taxon>Bacillus cereus group</taxon>
    </lineage>
</organism>